<dbReference type="EMBL" id="BMAO01036825">
    <property type="protein sequence ID" value="GFR13275.1"/>
    <property type="molecule type" value="Genomic_DNA"/>
</dbReference>
<dbReference type="Proteomes" id="UP000887116">
    <property type="component" value="Unassembled WGS sequence"/>
</dbReference>
<accession>A0A8X6IXY9</accession>
<reference evidence="1" key="1">
    <citation type="submission" date="2020-07" db="EMBL/GenBank/DDBJ databases">
        <title>Multicomponent nature underlies the extraordinary mechanical properties of spider dragline silk.</title>
        <authorList>
            <person name="Kono N."/>
            <person name="Nakamura H."/>
            <person name="Mori M."/>
            <person name="Yoshida Y."/>
            <person name="Ohtoshi R."/>
            <person name="Malay A.D."/>
            <person name="Moran D.A.P."/>
            <person name="Tomita M."/>
            <person name="Numata K."/>
            <person name="Arakawa K."/>
        </authorList>
    </citation>
    <scope>NUCLEOTIDE SEQUENCE</scope>
</reference>
<proteinExistence type="predicted"/>
<evidence type="ECO:0000313" key="1">
    <source>
        <dbReference type="EMBL" id="GFR13275.1"/>
    </source>
</evidence>
<gene>
    <name evidence="1" type="primary">Fcan01_19183</name>
    <name evidence="1" type="ORF">TNCT_298681</name>
</gene>
<sequence length="139" mass="15800">MIFLSIEVSSEDRIKLARNGFDSERINCKKKLENISTTATAADLFNSNIKDRKGFKYKNSDNNCVFCEKTHASENWCEAASMSYDFKKNAVLKRGVCYICLRRGHMSHSCSSNVKCIICNKRHYAVLCSKLPLRSGLET</sequence>
<organism evidence="1 2">
    <name type="scientific">Trichonephila clavata</name>
    <name type="common">Joro spider</name>
    <name type="synonym">Nephila clavata</name>
    <dbReference type="NCBI Taxonomy" id="2740835"/>
    <lineage>
        <taxon>Eukaryota</taxon>
        <taxon>Metazoa</taxon>
        <taxon>Ecdysozoa</taxon>
        <taxon>Arthropoda</taxon>
        <taxon>Chelicerata</taxon>
        <taxon>Arachnida</taxon>
        <taxon>Araneae</taxon>
        <taxon>Araneomorphae</taxon>
        <taxon>Entelegynae</taxon>
        <taxon>Araneoidea</taxon>
        <taxon>Nephilidae</taxon>
        <taxon>Trichonephila</taxon>
    </lineage>
</organism>
<dbReference type="OrthoDB" id="6427426at2759"/>
<comment type="caution">
    <text evidence="1">The sequence shown here is derived from an EMBL/GenBank/DDBJ whole genome shotgun (WGS) entry which is preliminary data.</text>
</comment>
<dbReference type="Gene3D" id="4.10.60.10">
    <property type="entry name" value="Zinc finger, CCHC-type"/>
    <property type="match status" value="1"/>
</dbReference>
<protein>
    <submittedName>
        <fullName evidence="1">Histone H3.3</fullName>
    </submittedName>
</protein>
<dbReference type="PANTHER" id="PTHR47331:SF1">
    <property type="entry name" value="GAG-LIKE PROTEIN"/>
    <property type="match status" value="1"/>
</dbReference>
<keyword evidence="2" id="KW-1185">Reference proteome</keyword>
<dbReference type="PANTHER" id="PTHR47331">
    <property type="entry name" value="PHD-TYPE DOMAIN-CONTAINING PROTEIN"/>
    <property type="match status" value="1"/>
</dbReference>
<evidence type="ECO:0000313" key="2">
    <source>
        <dbReference type="Proteomes" id="UP000887116"/>
    </source>
</evidence>
<name>A0A8X6IXY9_TRICU</name>
<dbReference type="AlphaFoldDB" id="A0A8X6IXY9"/>